<feature type="domain" description="CAAX prenyl protease 2/Lysostaphin resistance protein A-like" evidence="2">
    <location>
        <begin position="140"/>
        <end position="233"/>
    </location>
</feature>
<feature type="transmembrane region" description="Helical" evidence="1">
    <location>
        <begin position="54"/>
        <end position="71"/>
    </location>
</feature>
<feature type="transmembrane region" description="Helical" evidence="1">
    <location>
        <begin position="20"/>
        <end position="42"/>
    </location>
</feature>
<organism evidence="3 4">
    <name type="scientific">Salinimicrobium oceani</name>
    <dbReference type="NCBI Taxonomy" id="2722702"/>
    <lineage>
        <taxon>Bacteria</taxon>
        <taxon>Pseudomonadati</taxon>
        <taxon>Bacteroidota</taxon>
        <taxon>Flavobacteriia</taxon>
        <taxon>Flavobacteriales</taxon>
        <taxon>Flavobacteriaceae</taxon>
        <taxon>Salinimicrobium</taxon>
    </lineage>
</organism>
<feature type="transmembrane region" description="Helical" evidence="1">
    <location>
        <begin position="91"/>
        <end position="112"/>
    </location>
</feature>
<name>A0ABX1CXS3_9FLAO</name>
<dbReference type="EMBL" id="JAAVJR010000004">
    <property type="protein sequence ID" value="NJW53058.1"/>
    <property type="molecule type" value="Genomic_DNA"/>
</dbReference>
<reference evidence="3 4" key="1">
    <citation type="submission" date="2020-03" db="EMBL/GenBank/DDBJ databases">
        <title>Salinimicrobium sp. nov, isolated from SCS.</title>
        <authorList>
            <person name="Cao W.R."/>
        </authorList>
    </citation>
    <scope>NUCLEOTIDE SEQUENCE [LARGE SCALE GENOMIC DNA]</scope>
    <source>
        <strain evidence="4">J15B91</strain>
    </source>
</reference>
<keyword evidence="1" id="KW-0812">Transmembrane</keyword>
<keyword evidence="3" id="KW-0645">Protease</keyword>
<protein>
    <submittedName>
        <fullName evidence="3">CPBP family intramembrane metalloprotease</fullName>
    </submittedName>
</protein>
<keyword evidence="4" id="KW-1185">Reference proteome</keyword>
<evidence type="ECO:0000259" key="2">
    <source>
        <dbReference type="Pfam" id="PF02517"/>
    </source>
</evidence>
<evidence type="ECO:0000313" key="4">
    <source>
        <dbReference type="Proteomes" id="UP000703674"/>
    </source>
</evidence>
<comment type="caution">
    <text evidence="3">The sequence shown here is derived from an EMBL/GenBank/DDBJ whole genome shotgun (WGS) entry which is preliminary data.</text>
</comment>
<dbReference type="Proteomes" id="UP000703674">
    <property type="component" value="Unassembled WGS sequence"/>
</dbReference>
<gene>
    <name evidence="3" type="ORF">HC175_09000</name>
</gene>
<accession>A0ABX1CXS3</accession>
<feature type="transmembrane region" description="Helical" evidence="1">
    <location>
        <begin position="168"/>
        <end position="191"/>
    </location>
</feature>
<feature type="transmembrane region" description="Helical" evidence="1">
    <location>
        <begin position="197"/>
        <end position="216"/>
    </location>
</feature>
<dbReference type="RefSeq" id="WP_168138157.1">
    <property type="nucleotide sequence ID" value="NZ_JAAVJR010000004.1"/>
</dbReference>
<proteinExistence type="predicted"/>
<evidence type="ECO:0000256" key="1">
    <source>
        <dbReference type="SAM" id="Phobius"/>
    </source>
</evidence>
<keyword evidence="3" id="KW-0378">Hydrolase</keyword>
<dbReference type="Pfam" id="PF02517">
    <property type="entry name" value="Rce1-like"/>
    <property type="match status" value="1"/>
</dbReference>
<keyword evidence="1" id="KW-0472">Membrane</keyword>
<keyword evidence="3" id="KW-0482">Metalloprotease</keyword>
<dbReference type="GO" id="GO:0008237">
    <property type="term" value="F:metallopeptidase activity"/>
    <property type="evidence" value="ECO:0007669"/>
    <property type="project" value="UniProtKB-KW"/>
</dbReference>
<dbReference type="InterPro" id="IPR003675">
    <property type="entry name" value="Rce1/LyrA-like_dom"/>
</dbReference>
<sequence>MWKTRTYSATEEISIDQKNFLGLTVMLLLALNFTLSYLAFTYYPNGLLDAQSPGFWITAANYSLITGIVVLNKKIIGWQWSDLGLGRIKSWWKTVVVGMAVFTLLLLFSQYIQPHIFDAFGQQHNVSHLSALEGDLPRLIGTLIFVWITAGLLEELVFRAFLINTLDVLLGSTIWSTMAAVIISSLIFGMVHSYQGVTGILVTTCIGLIFGVAYVLGGRKIWPLIFIHGHIDTITLISFYRGTF</sequence>
<keyword evidence="1" id="KW-1133">Transmembrane helix</keyword>
<evidence type="ECO:0000313" key="3">
    <source>
        <dbReference type="EMBL" id="NJW53058.1"/>
    </source>
</evidence>
<feature type="transmembrane region" description="Helical" evidence="1">
    <location>
        <begin position="139"/>
        <end position="161"/>
    </location>
</feature>